<dbReference type="PANTHER" id="PTHR11860">
    <property type="entry name" value="POLYMERIC-IMMUNOGLOBULIN RECEPTOR"/>
    <property type="match status" value="1"/>
</dbReference>
<proteinExistence type="predicted"/>
<reference evidence="5" key="3">
    <citation type="submission" date="2025-09" db="UniProtKB">
        <authorList>
            <consortium name="Ensembl"/>
        </authorList>
    </citation>
    <scope>IDENTIFICATION</scope>
</reference>
<feature type="transmembrane region" description="Helical" evidence="4">
    <location>
        <begin position="128"/>
        <end position="149"/>
    </location>
</feature>
<organism evidence="5 6">
    <name type="scientific">Poecilia formosa</name>
    <name type="common">Amazon molly</name>
    <name type="synonym">Limia formosa</name>
    <dbReference type="NCBI Taxonomy" id="48698"/>
    <lineage>
        <taxon>Eukaryota</taxon>
        <taxon>Metazoa</taxon>
        <taxon>Chordata</taxon>
        <taxon>Craniata</taxon>
        <taxon>Vertebrata</taxon>
        <taxon>Euteleostomi</taxon>
        <taxon>Actinopterygii</taxon>
        <taxon>Neopterygii</taxon>
        <taxon>Teleostei</taxon>
        <taxon>Neoteleostei</taxon>
        <taxon>Acanthomorphata</taxon>
        <taxon>Ovalentaria</taxon>
        <taxon>Atherinomorphae</taxon>
        <taxon>Cyprinodontiformes</taxon>
        <taxon>Poeciliidae</taxon>
        <taxon>Poeciliinae</taxon>
        <taxon>Poecilia</taxon>
    </lineage>
</organism>
<dbReference type="GO" id="GO:0005886">
    <property type="term" value="C:plasma membrane"/>
    <property type="evidence" value="ECO:0007669"/>
    <property type="project" value="TreeGrafter"/>
</dbReference>
<name>A0A096LVB0_POEFO</name>
<dbReference type="InterPro" id="IPR050671">
    <property type="entry name" value="CD300_family_receptors"/>
</dbReference>
<dbReference type="EMBL" id="AYCK01015978">
    <property type="status" value="NOT_ANNOTATED_CDS"/>
    <property type="molecule type" value="Genomic_DNA"/>
</dbReference>
<accession>A0A096LVB0</accession>
<reference evidence="5" key="2">
    <citation type="submission" date="2025-08" db="UniProtKB">
        <authorList>
            <consortium name="Ensembl"/>
        </authorList>
    </citation>
    <scope>IDENTIFICATION</scope>
</reference>
<keyword evidence="6" id="KW-1185">Reference proteome</keyword>
<dbReference type="AlphaFoldDB" id="A0A096LVB0"/>
<keyword evidence="4" id="KW-1133">Transmembrane helix</keyword>
<dbReference type="InterPro" id="IPR013783">
    <property type="entry name" value="Ig-like_fold"/>
</dbReference>
<dbReference type="GeneTree" id="ENSGT01070000254339"/>
<dbReference type="GO" id="GO:0004888">
    <property type="term" value="F:transmembrane signaling receptor activity"/>
    <property type="evidence" value="ECO:0007669"/>
    <property type="project" value="TreeGrafter"/>
</dbReference>
<protein>
    <recommendedName>
        <fullName evidence="7">Immunoglobulin V-set domain-containing protein</fullName>
    </recommendedName>
</protein>
<keyword evidence="3 4" id="KW-0472">Membrane</keyword>
<evidence type="ECO:0000256" key="3">
    <source>
        <dbReference type="ARBA" id="ARBA00023136"/>
    </source>
</evidence>
<evidence type="ECO:0000256" key="1">
    <source>
        <dbReference type="ARBA" id="ARBA00004370"/>
    </source>
</evidence>
<dbReference type="Ensembl" id="ENSPFOT00000023306.1">
    <property type="protein sequence ID" value="ENSPFOP00000023101.1"/>
    <property type="gene ID" value="ENSPFOG00000023312.1"/>
</dbReference>
<dbReference type="SUPFAM" id="SSF48726">
    <property type="entry name" value="Immunoglobulin"/>
    <property type="match status" value="1"/>
</dbReference>
<evidence type="ECO:0008006" key="7">
    <source>
        <dbReference type="Google" id="ProtNLM"/>
    </source>
</evidence>
<comment type="subcellular location">
    <subcellularLocation>
        <location evidence="1">Membrane</location>
    </subcellularLocation>
</comment>
<dbReference type="Gene3D" id="2.60.40.10">
    <property type="entry name" value="Immunoglobulins"/>
    <property type="match status" value="1"/>
</dbReference>
<evidence type="ECO:0000256" key="4">
    <source>
        <dbReference type="SAM" id="Phobius"/>
    </source>
</evidence>
<dbReference type="InterPro" id="IPR036179">
    <property type="entry name" value="Ig-like_dom_sf"/>
</dbReference>
<keyword evidence="2 4" id="KW-0812">Transmembrane</keyword>
<sequence>GGSVSVACSFALSGGMKYFCRGDCGGNALVQTAGESAHSGRYSIQYERKSSAEGVLLVTITELSQSDSGRYRCQQDGPRTAFIDFDIAVTPGEFPSQSVLHGWSYSTIIPPSTSRCQCEPACCPSADVPVIVGVTLAAMVVLVSAALLVSCRRRSLRGETPTNTSGD</sequence>
<dbReference type="PANTHER" id="PTHR11860:SF87">
    <property type="entry name" value="CMRF35-LIKE MOLECULE 8"/>
    <property type="match status" value="1"/>
</dbReference>
<evidence type="ECO:0000256" key="2">
    <source>
        <dbReference type="ARBA" id="ARBA00022692"/>
    </source>
</evidence>
<dbReference type="Proteomes" id="UP000028760">
    <property type="component" value="Unassembled WGS sequence"/>
</dbReference>
<evidence type="ECO:0000313" key="5">
    <source>
        <dbReference type="Ensembl" id="ENSPFOP00000023101.1"/>
    </source>
</evidence>
<reference evidence="6" key="1">
    <citation type="submission" date="2013-10" db="EMBL/GenBank/DDBJ databases">
        <authorList>
            <person name="Schartl M."/>
            <person name="Warren W."/>
        </authorList>
    </citation>
    <scope>NUCLEOTIDE SEQUENCE [LARGE SCALE GENOMIC DNA]</scope>
    <source>
        <strain evidence="6">female</strain>
    </source>
</reference>
<evidence type="ECO:0000313" key="6">
    <source>
        <dbReference type="Proteomes" id="UP000028760"/>
    </source>
</evidence>